<accession>A0A315V4R4</accession>
<sequence>PGYLRGFKSLEETNSSITLQWDKVTNVSYVREINISTPAGDGPVTYTVSPRSAGTEYTFTLF</sequence>
<feature type="non-terminal residue" evidence="1">
    <location>
        <position position="62"/>
    </location>
</feature>
<protein>
    <recommendedName>
        <fullName evidence="3">Fibronectin type-III domain-containing protein</fullName>
    </recommendedName>
</protein>
<evidence type="ECO:0000313" key="2">
    <source>
        <dbReference type="Proteomes" id="UP000250572"/>
    </source>
</evidence>
<dbReference type="EMBL" id="NHOQ01002911">
    <property type="protein sequence ID" value="PWA13903.1"/>
    <property type="molecule type" value="Genomic_DNA"/>
</dbReference>
<dbReference type="Proteomes" id="UP000250572">
    <property type="component" value="Unassembled WGS sequence"/>
</dbReference>
<dbReference type="AlphaFoldDB" id="A0A315V4R4"/>
<feature type="non-terminal residue" evidence="1">
    <location>
        <position position="1"/>
    </location>
</feature>
<comment type="caution">
    <text evidence="1">The sequence shown here is derived from an EMBL/GenBank/DDBJ whole genome shotgun (WGS) entry which is preliminary data.</text>
</comment>
<keyword evidence="2" id="KW-1185">Reference proteome</keyword>
<evidence type="ECO:0008006" key="3">
    <source>
        <dbReference type="Google" id="ProtNLM"/>
    </source>
</evidence>
<organism evidence="1 2">
    <name type="scientific">Gambusia affinis</name>
    <name type="common">Western mosquitofish</name>
    <name type="synonym">Heterandria affinis</name>
    <dbReference type="NCBI Taxonomy" id="33528"/>
    <lineage>
        <taxon>Eukaryota</taxon>
        <taxon>Metazoa</taxon>
        <taxon>Chordata</taxon>
        <taxon>Craniata</taxon>
        <taxon>Vertebrata</taxon>
        <taxon>Euteleostomi</taxon>
        <taxon>Actinopterygii</taxon>
        <taxon>Neopterygii</taxon>
        <taxon>Teleostei</taxon>
        <taxon>Neoteleostei</taxon>
        <taxon>Acanthomorphata</taxon>
        <taxon>Ovalentaria</taxon>
        <taxon>Atherinomorphae</taxon>
        <taxon>Cyprinodontiformes</taxon>
        <taxon>Poeciliidae</taxon>
        <taxon>Poeciliinae</taxon>
        <taxon>Gambusia</taxon>
    </lineage>
</organism>
<name>A0A315V4R4_GAMAF</name>
<evidence type="ECO:0000313" key="1">
    <source>
        <dbReference type="EMBL" id="PWA13903.1"/>
    </source>
</evidence>
<proteinExistence type="predicted"/>
<reference evidence="1 2" key="1">
    <citation type="journal article" date="2018" name="G3 (Bethesda)">
        <title>A High-Quality Reference Genome for the Invasive Mosquitofish Gambusia affinis Using a Chicago Library.</title>
        <authorList>
            <person name="Hoffberg S.L."/>
            <person name="Troendle N.J."/>
            <person name="Glenn T.C."/>
            <person name="Mahmud O."/>
            <person name="Louha S."/>
            <person name="Chalopin D."/>
            <person name="Bennetzen J.L."/>
            <person name="Mauricio R."/>
        </authorList>
    </citation>
    <scope>NUCLEOTIDE SEQUENCE [LARGE SCALE GENOMIC DNA]</scope>
    <source>
        <strain evidence="1">NE01/NJP1002.9</strain>
        <tissue evidence="1">Muscle</tissue>
    </source>
</reference>
<gene>
    <name evidence="1" type="ORF">CCH79_00018519</name>
</gene>